<evidence type="ECO:0000256" key="1">
    <source>
        <dbReference type="ARBA" id="ARBA00004629"/>
    </source>
</evidence>
<dbReference type="SMART" id="SM00220">
    <property type="entry name" value="S_TKc"/>
    <property type="match status" value="1"/>
</dbReference>
<keyword evidence="5" id="KW-0175">Coiled coil</keyword>
<dbReference type="Proteomes" id="UP001054945">
    <property type="component" value="Unassembled WGS sequence"/>
</dbReference>
<keyword evidence="3" id="KW-0995">Kinetochore</keyword>
<feature type="domain" description="Protein kinase" evidence="6">
    <location>
        <begin position="938"/>
        <end position="1245"/>
    </location>
</feature>
<dbReference type="GO" id="GO:0005524">
    <property type="term" value="F:ATP binding"/>
    <property type="evidence" value="ECO:0007669"/>
    <property type="project" value="InterPro"/>
</dbReference>
<dbReference type="InterPro" id="IPR015661">
    <property type="entry name" value="Bub1/Mad3"/>
</dbReference>
<evidence type="ECO:0000256" key="4">
    <source>
        <dbReference type="ARBA" id="ARBA00023328"/>
    </source>
</evidence>
<dbReference type="InterPro" id="IPR013212">
    <property type="entry name" value="Mad3/Bub1_I"/>
</dbReference>
<name>A0AAV4UL24_CAEEX</name>
<dbReference type="GO" id="GO:0000776">
    <property type="term" value="C:kinetochore"/>
    <property type="evidence" value="ECO:0007669"/>
    <property type="project" value="UniProtKB-KW"/>
</dbReference>
<dbReference type="Pfam" id="PF00069">
    <property type="entry name" value="Pkinase"/>
    <property type="match status" value="1"/>
</dbReference>
<protein>
    <recommendedName>
        <fullName evidence="10">Mitotic checkpoint serine/threonine-protein kinase BUB1 beta</fullName>
    </recommendedName>
</protein>
<keyword evidence="4" id="KW-0137">Centromere</keyword>
<dbReference type="FunFam" id="1.25.40.430:FF:000003">
    <property type="entry name" value="Checkpoint serine/threonine-protein kinase BUB1"/>
    <property type="match status" value="1"/>
</dbReference>
<dbReference type="GO" id="GO:0004672">
    <property type="term" value="F:protein kinase activity"/>
    <property type="evidence" value="ECO:0007669"/>
    <property type="project" value="InterPro"/>
</dbReference>
<evidence type="ECO:0000256" key="5">
    <source>
        <dbReference type="SAM" id="Coils"/>
    </source>
</evidence>
<dbReference type="PROSITE" id="PS50011">
    <property type="entry name" value="PROTEIN_KINASE_DOM"/>
    <property type="match status" value="1"/>
</dbReference>
<dbReference type="PROSITE" id="PS00108">
    <property type="entry name" value="PROTEIN_KINASE_ST"/>
    <property type="match status" value="1"/>
</dbReference>
<evidence type="ECO:0000259" key="7">
    <source>
        <dbReference type="PROSITE" id="PS51489"/>
    </source>
</evidence>
<dbReference type="GO" id="GO:0005634">
    <property type="term" value="C:nucleus"/>
    <property type="evidence" value="ECO:0007669"/>
    <property type="project" value="TreeGrafter"/>
</dbReference>
<dbReference type="Gene3D" id="1.10.510.10">
    <property type="entry name" value="Transferase(Phosphotransferase) domain 1"/>
    <property type="match status" value="1"/>
</dbReference>
<evidence type="ECO:0000256" key="3">
    <source>
        <dbReference type="ARBA" id="ARBA00022838"/>
    </source>
</evidence>
<proteinExistence type="predicted"/>
<dbReference type="SMART" id="SM00777">
    <property type="entry name" value="Mad3_BUB1_I"/>
    <property type="match status" value="1"/>
</dbReference>
<feature type="domain" description="BUB1 N-terminal" evidence="7">
    <location>
        <begin position="46"/>
        <end position="204"/>
    </location>
</feature>
<feature type="coiled-coil region" evidence="5">
    <location>
        <begin position="389"/>
        <end position="423"/>
    </location>
</feature>
<evidence type="ECO:0000313" key="9">
    <source>
        <dbReference type="Proteomes" id="UP001054945"/>
    </source>
</evidence>
<reference evidence="8 9" key="1">
    <citation type="submission" date="2021-06" db="EMBL/GenBank/DDBJ databases">
        <title>Caerostris extrusa draft genome.</title>
        <authorList>
            <person name="Kono N."/>
            <person name="Arakawa K."/>
        </authorList>
    </citation>
    <scope>NUCLEOTIDE SEQUENCE [LARGE SCALE GENOMIC DNA]</scope>
</reference>
<organism evidence="8 9">
    <name type="scientific">Caerostris extrusa</name>
    <name type="common">Bark spider</name>
    <name type="synonym">Caerostris bankana</name>
    <dbReference type="NCBI Taxonomy" id="172846"/>
    <lineage>
        <taxon>Eukaryota</taxon>
        <taxon>Metazoa</taxon>
        <taxon>Ecdysozoa</taxon>
        <taxon>Arthropoda</taxon>
        <taxon>Chelicerata</taxon>
        <taxon>Arachnida</taxon>
        <taxon>Araneae</taxon>
        <taxon>Araneomorphae</taxon>
        <taxon>Entelegynae</taxon>
        <taxon>Araneoidea</taxon>
        <taxon>Araneidae</taxon>
        <taxon>Caerostris</taxon>
    </lineage>
</organism>
<keyword evidence="2" id="KW-0158">Chromosome</keyword>
<dbReference type="InterPro" id="IPR008271">
    <property type="entry name" value="Ser/Thr_kinase_AS"/>
</dbReference>
<dbReference type="PANTHER" id="PTHR14030">
    <property type="entry name" value="MITOTIC CHECKPOINT SERINE/THREONINE-PROTEIN KINASE BUB1"/>
    <property type="match status" value="1"/>
</dbReference>
<dbReference type="InterPro" id="IPR000719">
    <property type="entry name" value="Prot_kinase_dom"/>
</dbReference>
<dbReference type="GO" id="GO:0051754">
    <property type="term" value="P:meiotic sister chromatid cohesion, centromeric"/>
    <property type="evidence" value="ECO:0007669"/>
    <property type="project" value="TreeGrafter"/>
</dbReference>
<dbReference type="Gene3D" id="1.25.40.430">
    <property type="match status" value="1"/>
</dbReference>
<comment type="caution">
    <text evidence="8">The sequence shown here is derived from an EMBL/GenBank/DDBJ whole genome shotgun (WGS) entry which is preliminary data.</text>
</comment>
<sequence length="1245" mass="143696">MATSNEEWEYAKENIQPLQQGRKPGVLKVALSTCPEDLIQVERQSFETELRTYTGNDPLSVWYKYIKWVEQNFPKGGKDGHLEQLIQQCLSLMKDKSEYFDDKRFIEIWLKFAKMAEKPTDVYEYMYTYKIGCKSALFFVEWSWELENQGNTKRADEVLIEGIHRKAEPVEKLKLVHSEFEMRVASKIMTNSEQNNNREPCRSAFSILKHSQKNKVPVLRTGDSVIDPSRISRTIGQQQAQPKKSTPSAKVPFKVYNAENIAPSLPVQSENAVPHVLNSNFSKENDKKHSKWNKVKVKQTSLINTATDPAFKLHCDEATLQSVTTPRSMPKDSNVLRARQDSFAPPLAIFEPADPLKKPMYDKEKVYCGAEEFSFEEIRGAAWFKKKHLIEKEEKIAEQDRKLYEQQEQINRLRRELELLKNKQSATPETGSPVKNKCIDKLSSKVNPIQFLSPDIQDDVSDIKNQDLTSLPVQRELFPTSKLTSTFKEASYIVRDFYNDTIFQPPENSTNPEENHGQSKKIVSNDKNFYECSESISNCPKTMTERNVDTGQHPQIISKKTTLSFDLFQDPADFIPQSQKNAEPLIHSKQIPDNNLKEIHKEDIENMPPKDYVPEISKRELNGILQPSKNIMFTPLEQQESEYASDEDEHCVYRENNNHPIENETLIPPCNTEQFAAAVFMVSTPRTQFKKDCNPDLLHENDNTTKFDPPIRNCNPAVPQSSSMEDITCNRQLCKTDFRNQSTIRGYTGQLSVIMESSREYCKSSSSSGSSVNTTKSSHLEQYYSQEKSSIQKYISRIDTCKEPQLANQGPDCSHSVDEGEATFKERKVATQKISLAITEKEASSKESKSESNEDAFKKPLAKSFRDISHKEDKILHEKEEKFELYSTDIDPFDTKFSTKVLQSSDALDNCYSNLHFSQKDIKHIEINKEIEFGTLNCLVKGIISEGAYGKVYEAQVKCVPNNSNYLNNNHKVAVKVCKHSNNWELYICNTTHKRLQELNKFPDVRMSVMEIMSAHQYSNALVLISEFSHQGTLLNLVNFYTHQKICIPETISMYLTWEMLHIMSQIHACQIIHGDIKPDNILLRDIILNVDLESLFEKTIVLKFIDFGRAIDLSVFKPGVCFKTVLKEACNEMKENKPWAFQIDWYGLLNCIHVLLFSDYMKVKKNINGKWTIEKKFKRYWDQSIWVPLFEDLLNIPSCYKEPDILKYTNLIECKLKANAHTFQFQFHRLMSSYKNEMTSKKTF</sequence>
<keyword evidence="9" id="KW-1185">Reference proteome</keyword>
<comment type="subcellular location">
    <subcellularLocation>
        <location evidence="1">Chromosome</location>
        <location evidence="1">Centromere</location>
        <location evidence="1">Kinetochore</location>
    </subcellularLocation>
</comment>
<dbReference type="AlphaFoldDB" id="A0AAV4UL24"/>
<evidence type="ECO:0000256" key="2">
    <source>
        <dbReference type="ARBA" id="ARBA00022454"/>
    </source>
</evidence>
<dbReference type="InterPro" id="IPR011009">
    <property type="entry name" value="Kinase-like_dom_sf"/>
</dbReference>
<gene>
    <name evidence="8" type="primary">Bub1b</name>
    <name evidence="8" type="ORF">CEXT_694271</name>
</gene>
<dbReference type="GO" id="GO:0007094">
    <property type="term" value="P:mitotic spindle assembly checkpoint signaling"/>
    <property type="evidence" value="ECO:0007669"/>
    <property type="project" value="InterPro"/>
</dbReference>
<dbReference type="SUPFAM" id="SSF56112">
    <property type="entry name" value="Protein kinase-like (PK-like)"/>
    <property type="match status" value="1"/>
</dbReference>
<dbReference type="EMBL" id="BPLR01013036">
    <property type="protein sequence ID" value="GIY58215.1"/>
    <property type="molecule type" value="Genomic_DNA"/>
</dbReference>
<evidence type="ECO:0000313" key="8">
    <source>
        <dbReference type="EMBL" id="GIY58215.1"/>
    </source>
</evidence>
<dbReference type="PROSITE" id="PS51489">
    <property type="entry name" value="BUB1_N"/>
    <property type="match status" value="1"/>
</dbReference>
<accession>A0AAV4UL24</accession>
<evidence type="ECO:0008006" key="10">
    <source>
        <dbReference type="Google" id="ProtNLM"/>
    </source>
</evidence>
<dbReference type="PANTHER" id="PTHR14030:SF4">
    <property type="entry name" value="BUB1 KINASE, ISOFORM A-RELATED"/>
    <property type="match status" value="1"/>
</dbReference>
<dbReference type="Pfam" id="PF08311">
    <property type="entry name" value="Mad3_BUB1_I"/>
    <property type="match status" value="1"/>
</dbReference>
<evidence type="ECO:0000259" key="6">
    <source>
        <dbReference type="PROSITE" id="PS50011"/>
    </source>
</evidence>
<dbReference type="GO" id="GO:0032991">
    <property type="term" value="C:protein-containing complex"/>
    <property type="evidence" value="ECO:0007669"/>
    <property type="project" value="UniProtKB-ARBA"/>
</dbReference>